<dbReference type="EMBL" id="JAOANI010000019">
    <property type="protein sequence ID" value="MCT7359493.1"/>
    <property type="molecule type" value="Genomic_DNA"/>
</dbReference>
<dbReference type="AlphaFoldDB" id="A0A9X3ASY9"/>
<keyword evidence="3" id="KW-1185">Reference proteome</keyword>
<evidence type="ECO:0000259" key="1">
    <source>
        <dbReference type="Pfam" id="PF01863"/>
    </source>
</evidence>
<accession>A0A9X3ASY9</accession>
<gene>
    <name evidence="2" type="ORF">NYR02_10705</name>
</gene>
<evidence type="ECO:0000313" key="2">
    <source>
        <dbReference type="EMBL" id="MCT7359493.1"/>
    </source>
</evidence>
<proteinExistence type="predicted"/>
<dbReference type="Proteomes" id="UP001147830">
    <property type="component" value="Unassembled WGS sequence"/>
</dbReference>
<dbReference type="PANTHER" id="PTHR30399">
    <property type="entry name" value="UNCHARACTERIZED PROTEIN YGJP"/>
    <property type="match status" value="1"/>
</dbReference>
<dbReference type="InterPro" id="IPR053136">
    <property type="entry name" value="UTP_pyrophosphatase-like"/>
</dbReference>
<feature type="domain" description="YgjP-like metallopeptidase" evidence="1">
    <location>
        <begin position="28"/>
        <end position="226"/>
    </location>
</feature>
<sequence>MRKSYKQQFWLTVGGEQVAVHLSAMRRKSMRMLINADGDVDLRIPLGYPKADVLAFVNANHDWLLKRRSEVLARQQVAQESVLIRGRELPFKLSALDEFMVAEQAVWVPESWQPAQIEQALDAWLRAEARHEYPQMIERWWPFFSQFDVRRPQLRIKKMRTRWGSLSQRGYINLNLALMQLPPELLELVVVHELCHLRHFDHGAGFKALMTQCLPDWKQREQQLNQLSRRLL</sequence>
<dbReference type="CDD" id="cd07344">
    <property type="entry name" value="M48_yhfN_like"/>
    <property type="match status" value="1"/>
</dbReference>
<organism evidence="2 3">
    <name type="scientific">Thalassolituus pacificus</name>
    <dbReference type="NCBI Taxonomy" id="2975440"/>
    <lineage>
        <taxon>Bacteria</taxon>
        <taxon>Pseudomonadati</taxon>
        <taxon>Pseudomonadota</taxon>
        <taxon>Gammaproteobacteria</taxon>
        <taxon>Oceanospirillales</taxon>
        <taxon>Oceanospirillaceae</taxon>
        <taxon>Thalassolituus</taxon>
    </lineage>
</organism>
<comment type="caution">
    <text evidence="2">The sequence shown here is derived from an EMBL/GenBank/DDBJ whole genome shotgun (WGS) entry which is preliminary data.</text>
</comment>
<dbReference type="Gene3D" id="3.30.2010.10">
    <property type="entry name" value="Metalloproteases ('zincins'), catalytic domain"/>
    <property type="match status" value="1"/>
</dbReference>
<dbReference type="PANTHER" id="PTHR30399:SF1">
    <property type="entry name" value="UTP PYROPHOSPHATASE"/>
    <property type="match status" value="1"/>
</dbReference>
<dbReference type="Pfam" id="PF01863">
    <property type="entry name" value="YgjP-like"/>
    <property type="match status" value="1"/>
</dbReference>
<evidence type="ECO:0000313" key="3">
    <source>
        <dbReference type="Proteomes" id="UP001147830"/>
    </source>
</evidence>
<protein>
    <submittedName>
        <fullName evidence="2">M48 family metallopeptidase</fullName>
    </submittedName>
</protein>
<name>A0A9X3ASY9_9GAMM</name>
<dbReference type="RefSeq" id="WP_260976362.1">
    <property type="nucleotide sequence ID" value="NZ_JAOANI010000019.1"/>
</dbReference>
<dbReference type="InterPro" id="IPR002725">
    <property type="entry name" value="YgjP-like_metallopeptidase"/>
</dbReference>
<reference evidence="2" key="2">
    <citation type="submission" date="2022-08" db="EMBL/GenBank/DDBJ databases">
        <authorList>
            <person name="Dong C."/>
        </authorList>
    </citation>
    <scope>NUCLEOTIDE SEQUENCE</scope>
    <source>
        <strain evidence="2">59MF3M-4</strain>
    </source>
</reference>
<reference evidence="2" key="1">
    <citation type="journal article" date="2022" name="Front. Microbiol.">
        <title>Genome-based taxonomic rearrangement of Oceanobacter-related bacteria including the description of Thalassolituus hydrocarbonoclasticus sp. nov. and Thalassolituus pacificus sp. nov. and emended description of the genus Thalassolituus.</title>
        <authorList>
            <person name="Dong C."/>
            <person name="Wei L."/>
            <person name="Wang J."/>
            <person name="Lai Q."/>
            <person name="Huang Z."/>
            <person name="Shao Z."/>
        </authorList>
    </citation>
    <scope>NUCLEOTIDE SEQUENCE</scope>
    <source>
        <strain evidence="2">59MF3M-4</strain>
    </source>
</reference>